<dbReference type="Proteomes" id="UP001162090">
    <property type="component" value="Chromosome 3"/>
</dbReference>
<protein>
    <recommendedName>
        <fullName evidence="3">AHC2-like protein</fullName>
    </recommendedName>
</protein>
<evidence type="ECO:0000313" key="1">
    <source>
        <dbReference type="EMBL" id="CAI4057462.1"/>
    </source>
</evidence>
<dbReference type="EMBL" id="OX365914">
    <property type="protein sequence ID" value="CAI4057462.1"/>
    <property type="molecule type" value="Genomic_DNA"/>
</dbReference>
<gene>
    <name evidence="1" type="primary">SUVC03G1350</name>
    <name evidence="1" type="ORF">SUVC_03G1350</name>
</gene>
<evidence type="ECO:0000313" key="2">
    <source>
        <dbReference type="Proteomes" id="UP001162090"/>
    </source>
</evidence>
<evidence type="ECO:0008006" key="3">
    <source>
        <dbReference type="Google" id="ProtNLM"/>
    </source>
</evidence>
<proteinExistence type="predicted"/>
<sequence length="128" mass="15151">MITPKGTYESVAKFQEANLHEDLDYAVLEQRRTQLETLILERESFIKNLCGLFHRVQKTKNYQEFVDVLTGSRDLLREIFTVENGFQKQNWANHEDIPHIDWDRFALDINAYIVKNDQLLALYEDGFL</sequence>
<name>A0AA35NNK3_SACUV</name>
<organism evidence="1 2">
    <name type="scientific">Saccharomyces uvarum</name>
    <name type="common">Yeast</name>
    <name type="synonym">Saccharomyces bayanus var. uvarum</name>
    <dbReference type="NCBI Taxonomy" id="230603"/>
    <lineage>
        <taxon>Eukaryota</taxon>
        <taxon>Fungi</taxon>
        <taxon>Dikarya</taxon>
        <taxon>Ascomycota</taxon>
        <taxon>Saccharomycotina</taxon>
        <taxon>Saccharomycetes</taxon>
        <taxon>Saccharomycetales</taxon>
        <taxon>Saccharomycetaceae</taxon>
        <taxon>Saccharomyces</taxon>
    </lineage>
</organism>
<dbReference type="AlphaFoldDB" id="A0AA35NNK3"/>
<reference evidence="1" key="1">
    <citation type="submission" date="2022-10" db="EMBL/GenBank/DDBJ databases">
        <authorList>
            <person name="Byrne P K."/>
        </authorList>
    </citation>
    <scope>NUCLEOTIDE SEQUENCE</scope>
    <source>
        <strain evidence="1">CBS7001</strain>
    </source>
</reference>
<accession>A0AA35NNK3</accession>